<dbReference type="SUPFAM" id="SSF53613">
    <property type="entry name" value="Ribokinase-like"/>
    <property type="match status" value="1"/>
</dbReference>
<evidence type="ECO:0000256" key="5">
    <source>
        <dbReference type="ARBA" id="ARBA00022840"/>
    </source>
</evidence>
<dbReference type="InterPro" id="IPR004625">
    <property type="entry name" value="PyrdxlKinase"/>
</dbReference>
<dbReference type="GO" id="GO:0009443">
    <property type="term" value="P:pyridoxal 5'-phosphate salvage"/>
    <property type="evidence" value="ECO:0007669"/>
    <property type="project" value="InterPro"/>
</dbReference>
<dbReference type="EMBL" id="NMTQ01000011">
    <property type="protein sequence ID" value="PDX59720.1"/>
    <property type="molecule type" value="Genomic_DNA"/>
</dbReference>
<evidence type="ECO:0000313" key="8">
    <source>
        <dbReference type="Proteomes" id="UP000220752"/>
    </source>
</evidence>
<feature type="domain" description="Pyridoxamine kinase/Phosphomethylpyrimidine kinase" evidence="6">
    <location>
        <begin position="140"/>
        <end position="322"/>
    </location>
</feature>
<keyword evidence="2" id="KW-0808">Transferase</keyword>
<keyword evidence="5" id="KW-0067">ATP-binding</keyword>
<keyword evidence="8" id="KW-1185">Reference proteome</keyword>
<evidence type="ECO:0000259" key="6">
    <source>
        <dbReference type="Pfam" id="PF08543"/>
    </source>
</evidence>
<dbReference type="GO" id="GO:0005524">
    <property type="term" value="F:ATP binding"/>
    <property type="evidence" value="ECO:0007669"/>
    <property type="project" value="UniProtKB-KW"/>
</dbReference>
<sequence length="342" mass="36235">MFHSKTPFGEKDPVSGVIISCKLSGIRFFYAEICGILFYDVLMGGCARLKSALLIPHTGKEVPYLIHPVEPKKVLCIHDLSGMGRCSLAVILPVLSVMGVQPVALPTVVLSTHTGGLGTPARLDGCAYGEQALEHYHALGVEFDCIYTGYLGGEDQVALAEKAFALWPAAKKIVDPVMGDNGKAYSTVTPALIDRIRALCGAADLILPNYTEAQILLQRQPQTELLTDKSAQALADELTALAPGAVVTGLPLGKYIGCAGSGKDRFLIKKLHISRSFPGTGDLYGAVLIGSLLQGNALSAAADNAAEFVALSIQNTPAVQDTRYGVWFEPLLPRLCPASSAE</sequence>
<dbReference type="Gene3D" id="3.40.1190.20">
    <property type="match status" value="1"/>
</dbReference>
<accession>A0A2A6ZEB7</accession>
<evidence type="ECO:0000313" key="7">
    <source>
        <dbReference type="EMBL" id="PDX59720.1"/>
    </source>
</evidence>
<gene>
    <name evidence="7" type="ORF">CGS46_02080</name>
</gene>
<dbReference type="GO" id="GO:0008478">
    <property type="term" value="F:pyridoxal kinase activity"/>
    <property type="evidence" value="ECO:0007669"/>
    <property type="project" value="UniProtKB-EC"/>
</dbReference>
<keyword evidence="3" id="KW-0547">Nucleotide-binding</keyword>
<dbReference type="GO" id="GO:0005829">
    <property type="term" value="C:cytosol"/>
    <property type="evidence" value="ECO:0007669"/>
    <property type="project" value="TreeGrafter"/>
</dbReference>
<dbReference type="Pfam" id="PF08543">
    <property type="entry name" value="Phos_pyr_kin"/>
    <property type="match status" value="1"/>
</dbReference>
<dbReference type="Proteomes" id="UP000220752">
    <property type="component" value="Unassembled WGS sequence"/>
</dbReference>
<dbReference type="InterPro" id="IPR013749">
    <property type="entry name" value="PM/HMP-P_kinase-1"/>
</dbReference>
<dbReference type="EC" id="2.7.1.35" evidence="1"/>
<evidence type="ECO:0000256" key="2">
    <source>
        <dbReference type="ARBA" id="ARBA00022679"/>
    </source>
</evidence>
<reference evidence="7 8" key="1">
    <citation type="journal article" date="2017" name="Front. Microbiol.">
        <title>New Insights into the Diversity of the Genus Faecalibacterium.</title>
        <authorList>
            <person name="Benevides L."/>
            <person name="Burman S."/>
            <person name="Martin R."/>
            <person name="Robert V."/>
            <person name="Thomas M."/>
            <person name="Miquel S."/>
            <person name="Chain F."/>
            <person name="Sokol H."/>
            <person name="Bermudez-Humaran L.G."/>
            <person name="Morrison M."/>
            <person name="Langella P."/>
            <person name="Azevedo V.A."/>
            <person name="Chatel J.M."/>
            <person name="Soares S."/>
        </authorList>
    </citation>
    <scope>NUCLEOTIDE SEQUENCE [LARGE SCALE GENOMIC DNA]</scope>
    <source>
        <strain evidence="8">CNCM I-4540</strain>
    </source>
</reference>
<organism evidence="7 8">
    <name type="scientific">Faecalibacterium langellae</name>
    <dbReference type="NCBI Taxonomy" id="3435293"/>
    <lineage>
        <taxon>Bacteria</taxon>
        <taxon>Bacillati</taxon>
        <taxon>Bacillota</taxon>
        <taxon>Clostridia</taxon>
        <taxon>Eubacteriales</taxon>
        <taxon>Oscillospiraceae</taxon>
        <taxon>Faecalibacterium</taxon>
    </lineage>
</organism>
<dbReference type="PANTHER" id="PTHR10534">
    <property type="entry name" value="PYRIDOXAL KINASE"/>
    <property type="match status" value="1"/>
</dbReference>
<dbReference type="InterPro" id="IPR029056">
    <property type="entry name" value="Ribokinase-like"/>
</dbReference>
<name>A0A2A6ZEB7_9FIRM</name>
<dbReference type="AlphaFoldDB" id="A0A2A6ZEB7"/>
<comment type="caution">
    <text evidence="7">The sequence shown here is derived from an EMBL/GenBank/DDBJ whole genome shotgun (WGS) entry which is preliminary data.</text>
</comment>
<evidence type="ECO:0000256" key="3">
    <source>
        <dbReference type="ARBA" id="ARBA00022741"/>
    </source>
</evidence>
<proteinExistence type="predicted"/>
<protein>
    <recommendedName>
        <fullName evidence="1">pyridoxal kinase</fullName>
        <ecNumber evidence="1">2.7.1.35</ecNumber>
    </recommendedName>
</protein>
<evidence type="ECO:0000256" key="1">
    <source>
        <dbReference type="ARBA" id="ARBA00012104"/>
    </source>
</evidence>
<dbReference type="PANTHER" id="PTHR10534:SF2">
    <property type="entry name" value="PYRIDOXAL KINASE"/>
    <property type="match status" value="1"/>
</dbReference>
<keyword evidence="4 7" id="KW-0418">Kinase</keyword>
<evidence type="ECO:0000256" key="4">
    <source>
        <dbReference type="ARBA" id="ARBA00022777"/>
    </source>
</evidence>